<dbReference type="GO" id="GO:0005635">
    <property type="term" value="C:nuclear envelope"/>
    <property type="evidence" value="ECO:0007669"/>
    <property type="project" value="UniProtKB-SubCell"/>
</dbReference>
<dbReference type="Gene3D" id="6.10.250.2880">
    <property type="match status" value="1"/>
</dbReference>
<dbReference type="AlphaFoldDB" id="A0A1E4RV25"/>
<dbReference type="PANTHER" id="PTHR12436">
    <property type="entry name" value="80 KDA MCM3-ASSOCIATED PROTEIN"/>
    <property type="match status" value="1"/>
</dbReference>
<dbReference type="OMA" id="QSFIWDR"/>
<keyword evidence="2" id="KW-0175">Coiled coil</keyword>
<dbReference type="GO" id="GO:0005737">
    <property type="term" value="C:cytoplasm"/>
    <property type="evidence" value="ECO:0007669"/>
    <property type="project" value="TreeGrafter"/>
</dbReference>
<feature type="domain" description="SAC3/GANP/THP3 conserved" evidence="4">
    <location>
        <begin position="177"/>
        <end position="473"/>
    </location>
</feature>
<evidence type="ECO:0000256" key="2">
    <source>
        <dbReference type="SAM" id="Coils"/>
    </source>
</evidence>
<dbReference type="InterPro" id="IPR045107">
    <property type="entry name" value="SAC3/GANP/THP3"/>
</dbReference>
<dbReference type="PANTHER" id="PTHR12436:SF3">
    <property type="entry name" value="GERMINAL-CENTER ASSOCIATED NUCLEAR PROTEIN"/>
    <property type="match status" value="1"/>
</dbReference>
<comment type="subcellular location">
    <subcellularLocation>
        <location evidence="1">Nucleus envelope</location>
    </subcellularLocation>
</comment>
<evidence type="ECO:0000259" key="5">
    <source>
        <dbReference type="Pfam" id="PF12209"/>
    </source>
</evidence>
<feature type="region of interest" description="Disordered" evidence="3">
    <location>
        <begin position="1"/>
        <end position="61"/>
    </location>
</feature>
<feature type="compositionally biased region" description="Polar residues" evidence="3">
    <location>
        <begin position="16"/>
        <end position="60"/>
    </location>
</feature>
<dbReference type="GeneID" id="30991827"/>
<proteinExistence type="inferred from homology"/>
<feature type="domain" description="SAC3 helical" evidence="5">
    <location>
        <begin position="672"/>
        <end position="744"/>
    </location>
</feature>
<comment type="similarity">
    <text evidence="1">Belongs to the SAC3 family.</text>
</comment>
<dbReference type="InterPro" id="IPR017173">
    <property type="entry name" value="Sac3"/>
</dbReference>
<evidence type="ECO:0000256" key="1">
    <source>
        <dbReference type="PIRNR" id="PIRNR037320"/>
    </source>
</evidence>
<evidence type="ECO:0000256" key="3">
    <source>
        <dbReference type="SAM" id="MobiDB-lite"/>
    </source>
</evidence>
<dbReference type="Pfam" id="PF12209">
    <property type="entry name" value="SAC3"/>
    <property type="match status" value="1"/>
</dbReference>
<dbReference type="RefSeq" id="XP_020068168.1">
    <property type="nucleotide sequence ID" value="XM_020217431.1"/>
</dbReference>
<keyword evidence="1" id="KW-0539">Nucleus</keyword>
<feature type="coiled-coil region" evidence="2">
    <location>
        <begin position="598"/>
        <end position="649"/>
    </location>
</feature>
<dbReference type="Pfam" id="PF03399">
    <property type="entry name" value="SAC3_GANP"/>
    <property type="match status" value="1"/>
</dbReference>
<dbReference type="InterPro" id="IPR024293">
    <property type="entry name" value="SAC3_helical"/>
</dbReference>
<gene>
    <name evidence="6" type="ORF">CYBJADRAFT_192222</name>
</gene>
<dbReference type="Proteomes" id="UP000094389">
    <property type="component" value="Unassembled WGS sequence"/>
</dbReference>
<sequence>MIAFTPSHPEGGSGLNRKNGNFSKKNPFQNSSSKNFVRKPTSSSSALEGSTHASNSSGVTLSPEELALDPVIGGFQFDASKFQRVEHATRKLPKFLLYQSSVLTDDHSFQDQWDRENQSKMALLESKASDPSSLFEEFQQLRNAERKYMEEKGLVDKEGTRKLLDQAISFRGSCHDMCPVYERIRRSVENDVRKYERDPSTGKISKSRAIKAFSRPAAGQPPPLPSDVRPPQVLLSTLDYLIDNVLQELPEAQSFIWDRTRSIRQDFTYQNYFGPEAVECHEKIVRIHIITLHVMAKTSFEFSRQQELEQMNKALKTLSEMYSEYRSRGLQAPNEAEFRAYYMLSQHRDPELDREIQELPKEILEDDKVQMALNIRNLIQTNIVERGFQFTENVLDLFKTFFHNFKRGTFPLLMTYIMEVHLNEIRFYAFKAIKRSLHTRAKPYPVNFFIELLAFNDESDLSDFCNYYGVQISILEGKKYVDIFSLTHNSHLIPDHRPFRQSFCTWHDSKVSSYKDVVNIGQSNLGLTFGHNSRSTTVPSFGSQQSTSFVFQGGAQNGIQSVPRQTSFGNVNHNTSAYQFSFPNSEPKVQNPTEDTEALQKQQREHEITAEKQRLKQEEEIKAKARADAIAAERELARQKVEEQKLVEENQRQLRLERQERLRQVVNTVADSLSSTIIGKVVKEEVQSIVKPLADAQVQTERRRRVLLESYSQGLYEAFISELIYFETMDVIAENFRNNKLKQKLVWKVIKVASKIKKKQELKKRRREEFVVTSKNFGIPQAFKRKRVLSGAVTSSLVTNNKPSVKPVDLSGFNFERMLTNLSRLPFEKYELLVFFEEFESTTSKFLRRKFCIGEDLKHVLHQGNVELEIIGSCEINPHIFENVSVLVFNCDGVEKIREQSLILRELVEGISLNTNFKFQILIVYWEFEGIIKFSKEDILNELGIPPNGCIESIELVKLNPSLNCEPIQSIIDSMGLKIELSAKGEYNEKYRTLKDL</sequence>
<dbReference type="PIRSF" id="PIRSF037320">
    <property type="entry name" value="mRNA_export_factor_Sac3"/>
    <property type="match status" value="1"/>
</dbReference>
<dbReference type="GO" id="GO:0006406">
    <property type="term" value="P:mRNA export from nucleus"/>
    <property type="evidence" value="ECO:0007669"/>
    <property type="project" value="UniProtKB-UniRule"/>
</dbReference>
<organism evidence="6 7">
    <name type="scientific">Cyberlindnera jadinii (strain ATCC 18201 / CBS 1600 / BCRC 20928 / JCM 3617 / NBRC 0987 / NRRL Y-1542)</name>
    <name type="common">Torula yeast</name>
    <name type="synonym">Candida utilis</name>
    <dbReference type="NCBI Taxonomy" id="983966"/>
    <lineage>
        <taxon>Eukaryota</taxon>
        <taxon>Fungi</taxon>
        <taxon>Dikarya</taxon>
        <taxon>Ascomycota</taxon>
        <taxon>Saccharomycotina</taxon>
        <taxon>Saccharomycetes</taxon>
        <taxon>Phaffomycetales</taxon>
        <taxon>Phaffomycetaceae</taxon>
        <taxon>Cyberlindnera</taxon>
    </lineage>
</organism>
<dbReference type="InterPro" id="IPR005062">
    <property type="entry name" value="SAC3/GANP/THP3_conserved"/>
</dbReference>
<dbReference type="OrthoDB" id="264795at2759"/>
<accession>A0A1E4RV25</accession>
<dbReference type="EMBL" id="KV453944">
    <property type="protein sequence ID" value="ODV71129.1"/>
    <property type="molecule type" value="Genomic_DNA"/>
</dbReference>
<keyword evidence="7" id="KW-1185">Reference proteome</keyword>
<evidence type="ECO:0000259" key="4">
    <source>
        <dbReference type="Pfam" id="PF03399"/>
    </source>
</evidence>
<protein>
    <recommendedName>
        <fullName evidence="1">Nuclear mRNA export factor</fullName>
    </recommendedName>
</protein>
<evidence type="ECO:0000313" key="6">
    <source>
        <dbReference type="EMBL" id="ODV71129.1"/>
    </source>
</evidence>
<dbReference type="GO" id="GO:0070390">
    <property type="term" value="C:transcription export complex 2"/>
    <property type="evidence" value="ECO:0007669"/>
    <property type="project" value="UniProtKB-UniRule"/>
</dbReference>
<name>A0A1E4RV25_CYBJN</name>
<reference evidence="6 7" key="1">
    <citation type="journal article" date="2016" name="Proc. Natl. Acad. Sci. U.S.A.">
        <title>Comparative genomics of biotechnologically important yeasts.</title>
        <authorList>
            <person name="Riley R."/>
            <person name="Haridas S."/>
            <person name="Wolfe K.H."/>
            <person name="Lopes M.R."/>
            <person name="Hittinger C.T."/>
            <person name="Goeker M."/>
            <person name="Salamov A.A."/>
            <person name="Wisecaver J.H."/>
            <person name="Long T.M."/>
            <person name="Calvey C.H."/>
            <person name="Aerts A.L."/>
            <person name="Barry K.W."/>
            <person name="Choi C."/>
            <person name="Clum A."/>
            <person name="Coughlan A.Y."/>
            <person name="Deshpande S."/>
            <person name="Douglass A.P."/>
            <person name="Hanson S.J."/>
            <person name="Klenk H.-P."/>
            <person name="LaButti K.M."/>
            <person name="Lapidus A."/>
            <person name="Lindquist E.A."/>
            <person name="Lipzen A.M."/>
            <person name="Meier-Kolthoff J.P."/>
            <person name="Ohm R.A."/>
            <person name="Otillar R.P."/>
            <person name="Pangilinan J.L."/>
            <person name="Peng Y."/>
            <person name="Rokas A."/>
            <person name="Rosa C.A."/>
            <person name="Scheuner C."/>
            <person name="Sibirny A.A."/>
            <person name="Slot J.C."/>
            <person name="Stielow J.B."/>
            <person name="Sun H."/>
            <person name="Kurtzman C.P."/>
            <person name="Blackwell M."/>
            <person name="Grigoriev I.V."/>
            <person name="Jeffries T.W."/>
        </authorList>
    </citation>
    <scope>NUCLEOTIDE SEQUENCE [LARGE SCALE GENOMIC DNA]</scope>
    <source>
        <strain evidence="7">ATCC 18201 / CBS 1600 / BCRC 20928 / JCM 3617 / NBRC 0987 / NRRL Y-1542</strain>
    </source>
</reference>
<dbReference type="Gene3D" id="1.25.40.990">
    <property type="match status" value="1"/>
</dbReference>
<dbReference type="STRING" id="983966.A0A1E4RV25"/>
<evidence type="ECO:0000313" key="7">
    <source>
        <dbReference type="Proteomes" id="UP000094389"/>
    </source>
</evidence>
<dbReference type="GO" id="GO:0042274">
    <property type="term" value="P:ribosomal small subunit biogenesis"/>
    <property type="evidence" value="ECO:0007669"/>
    <property type="project" value="UniProtKB-UniRule"/>
</dbReference>